<reference evidence="1" key="1">
    <citation type="submission" date="2015-10" db="EMBL/GenBank/DDBJ databases">
        <title>EvidentialGene: Evidence-directed Construction of Complete mRNA Transcriptomes without Genomes.</title>
        <authorList>
            <person name="Gilbert D.G."/>
        </authorList>
    </citation>
    <scope>NUCLEOTIDE SEQUENCE</scope>
</reference>
<dbReference type="AlphaFoldDB" id="A0A0N8CK99"/>
<dbReference type="EMBL" id="GDIQ01081371">
    <property type="protein sequence ID" value="JAN13366.1"/>
    <property type="molecule type" value="Transcribed_RNA"/>
</dbReference>
<sequence length="80" mass="9538">MLPTIPIKLWFPFRRYILSLTGNFKNIEIISLHIITKGLHSTQYMWSYKRRGRATERDTISFQGWDIELFPIPSDVHMTI</sequence>
<accession>A0A0N8CK99</accession>
<name>A0A0N8CK99_9CRUS</name>
<proteinExistence type="predicted"/>
<protein>
    <submittedName>
        <fullName evidence="1">Uncharacterized protein</fullName>
    </submittedName>
</protein>
<evidence type="ECO:0000313" key="1">
    <source>
        <dbReference type="EMBL" id="JAN13366.1"/>
    </source>
</evidence>
<organism evidence="1">
    <name type="scientific">Daphnia magna</name>
    <dbReference type="NCBI Taxonomy" id="35525"/>
    <lineage>
        <taxon>Eukaryota</taxon>
        <taxon>Metazoa</taxon>
        <taxon>Ecdysozoa</taxon>
        <taxon>Arthropoda</taxon>
        <taxon>Crustacea</taxon>
        <taxon>Branchiopoda</taxon>
        <taxon>Diplostraca</taxon>
        <taxon>Cladocera</taxon>
        <taxon>Anomopoda</taxon>
        <taxon>Daphniidae</taxon>
        <taxon>Daphnia</taxon>
    </lineage>
</organism>